<dbReference type="Gene3D" id="3.20.20.80">
    <property type="entry name" value="Glycosidases"/>
    <property type="match status" value="2"/>
</dbReference>
<dbReference type="SUPFAM" id="SSF51445">
    <property type="entry name" value="(Trans)glycosidases"/>
    <property type="match status" value="1"/>
</dbReference>
<proteinExistence type="inferred from homology"/>
<dbReference type="InterPro" id="IPR001000">
    <property type="entry name" value="GH10_dom"/>
</dbReference>
<dbReference type="GO" id="GO:0000272">
    <property type="term" value="P:polysaccharide catabolic process"/>
    <property type="evidence" value="ECO:0007669"/>
    <property type="project" value="UniProtKB-KW"/>
</dbReference>
<dbReference type="SMART" id="SM00633">
    <property type="entry name" value="Glyco_10"/>
    <property type="match status" value="1"/>
</dbReference>
<dbReference type="Gene3D" id="2.60.120.260">
    <property type="entry name" value="Galactose-binding domain-like"/>
    <property type="match status" value="1"/>
</dbReference>
<protein>
    <submittedName>
        <fullName evidence="7">GLYCOSYL HYDROLASE</fullName>
    </submittedName>
</protein>
<feature type="domain" description="GH10" evidence="6">
    <location>
        <begin position="203"/>
        <end position="465"/>
    </location>
</feature>
<keyword evidence="8" id="KW-1185">Reference proteome</keyword>
<organism evidence="7 8">
    <name type="scientific">Salix koriyanagi</name>
    <dbReference type="NCBI Taxonomy" id="2511006"/>
    <lineage>
        <taxon>Eukaryota</taxon>
        <taxon>Viridiplantae</taxon>
        <taxon>Streptophyta</taxon>
        <taxon>Embryophyta</taxon>
        <taxon>Tracheophyta</taxon>
        <taxon>Spermatophyta</taxon>
        <taxon>Magnoliopsida</taxon>
        <taxon>eudicotyledons</taxon>
        <taxon>Gunneridae</taxon>
        <taxon>Pentapetalae</taxon>
        <taxon>rosids</taxon>
        <taxon>fabids</taxon>
        <taxon>Malpighiales</taxon>
        <taxon>Salicaceae</taxon>
        <taxon>Saliceae</taxon>
        <taxon>Salix</taxon>
    </lineage>
</organism>
<dbReference type="PROSITE" id="PS51760">
    <property type="entry name" value="GH10_2"/>
    <property type="match status" value="1"/>
</dbReference>
<accession>A0A9Q0TRJ1</accession>
<dbReference type="GO" id="GO:0031176">
    <property type="term" value="F:endo-1,4-beta-xylanase activity"/>
    <property type="evidence" value="ECO:0007669"/>
    <property type="project" value="UniProtKB-ARBA"/>
</dbReference>
<comment type="similarity">
    <text evidence="1">Belongs to the glycosyl hydrolase 10 (cellulase F) family.</text>
</comment>
<dbReference type="EMBL" id="JAPFFM010000014">
    <property type="protein sequence ID" value="KAJ6716484.1"/>
    <property type="molecule type" value="Genomic_DNA"/>
</dbReference>
<dbReference type="PANTHER" id="PTHR31490:SF2">
    <property type="entry name" value="GLYCOSYL HYDROLASE FAMILY 10 PROTEIN"/>
    <property type="match status" value="1"/>
</dbReference>
<dbReference type="Pfam" id="PF02018">
    <property type="entry name" value="CBM_4_9"/>
    <property type="match status" value="1"/>
</dbReference>
<evidence type="ECO:0000313" key="7">
    <source>
        <dbReference type="EMBL" id="KAJ6716484.1"/>
    </source>
</evidence>
<evidence type="ECO:0000256" key="5">
    <source>
        <dbReference type="ARBA" id="ARBA00023326"/>
    </source>
</evidence>
<keyword evidence="4" id="KW-0119">Carbohydrate metabolism</keyword>
<keyword evidence="5" id="KW-0624">Polysaccharide degradation</keyword>
<dbReference type="InterPro" id="IPR008979">
    <property type="entry name" value="Galactose-bd-like_sf"/>
</dbReference>
<evidence type="ECO:0000259" key="6">
    <source>
        <dbReference type="PROSITE" id="PS51760"/>
    </source>
</evidence>
<dbReference type="InterPro" id="IPR017853">
    <property type="entry name" value="GH"/>
</dbReference>
<dbReference type="InterPro" id="IPR044846">
    <property type="entry name" value="GH10"/>
</dbReference>
<name>A0A9Q0TRJ1_9ROSI</name>
<dbReference type="InterPro" id="IPR003305">
    <property type="entry name" value="CenC_carb-bd"/>
</dbReference>
<gene>
    <name evidence="7" type="ORF">OIU74_009087</name>
</gene>
<evidence type="ECO:0000313" key="8">
    <source>
        <dbReference type="Proteomes" id="UP001151752"/>
    </source>
</evidence>
<sequence length="529" mass="59250">MELVVNFFYHFSVFSFSQCLENPHKPQYNGGIIVNPELNDGLKAWSTFGDAKIEHRESDGNKYVVAHTRNNPHGSMSQKLYLKKNHLYTFSAWVQVSEGNVQVRAIFKTDSGFKKAGSVFAEPKCWSMLKGGLTVDTSGHAELYFESNNTSVEIWVDSISLQPFTEKEWRSHQDQSIERTREEKVRIQAMDEQGNPLSNVTISIQQKTLRFPFGCAMNKNILSNTAYQNWFTSRFRVTTFEDEMKWYSTEATRGQVDYSVPDAMLAFAKQHNIAVRGHNVIWDDPKYQSGWVNSLSPNDFRTAVQARVGQSASSVIYNWAGKTDGFTTLFLNEYNTIEESGDGAASPANYLHKLKEIQSFPGNENLRMGIGLESHFSTPNLPYMRASLDTLASANVPIWLTEVDVQGNPVQQAQYLEQILREAYSYPKIAGIVIWSAWSPQGCYRMCLTDNNFRNLATGDVVDKLLHEWGGSLAGVTDANGFFEASLSHGDYSVKIIRHGVADISSSTSNLTVAPTVSGGTTLTHRVTA</sequence>
<evidence type="ECO:0000256" key="3">
    <source>
        <dbReference type="ARBA" id="ARBA00022801"/>
    </source>
</evidence>
<dbReference type="AlphaFoldDB" id="A0A9Q0TRJ1"/>
<keyword evidence="2" id="KW-0677">Repeat</keyword>
<reference evidence="7" key="2">
    <citation type="journal article" date="2023" name="Int. J. Mol. Sci.">
        <title>De Novo Assembly and Annotation of 11 Diverse Shrub Willow (Salix) Genomes Reveals Novel Gene Organization in Sex-Linked Regions.</title>
        <authorList>
            <person name="Hyden B."/>
            <person name="Feng K."/>
            <person name="Yates T.B."/>
            <person name="Jawdy S."/>
            <person name="Cereghino C."/>
            <person name="Smart L.B."/>
            <person name="Muchero W."/>
        </authorList>
    </citation>
    <scope>NUCLEOTIDE SEQUENCE</scope>
    <source>
        <tissue evidence="7">Shoot tip</tissue>
    </source>
</reference>
<comment type="caution">
    <text evidence="7">The sequence shown here is derived from an EMBL/GenBank/DDBJ whole genome shotgun (WGS) entry which is preliminary data.</text>
</comment>
<evidence type="ECO:0000256" key="4">
    <source>
        <dbReference type="ARBA" id="ARBA00023277"/>
    </source>
</evidence>
<keyword evidence="3 7" id="KW-0378">Hydrolase</keyword>
<dbReference type="PANTHER" id="PTHR31490">
    <property type="entry name" value="GLYCOSYL HYDROLASE"/>
    <property type="match status" value="1"/>
</dbReference>
<evidence type="ECO:0000256" key="2">
    <source>
        <dbReference type="ARBA" id="ARBA00022737"/>
    </source>
</evidence>
<reference evidence="7" key="1">
    <citation type="submission" date="2022-11" db="EMBL/GenBank/DDBJ databases">
        <authorList>
            <person name="Hyden B.L."/>
            <person name="Feng K."/>
            <person name="Yates T."/>
            <person name="Jawdy S."/>
            <person name="Smart L.B."/>
            <person name="Muchero W."/>
        </authorList>
    </citation>
    <scope>NUCLEOTIDE SEQUENCE</scope>
    <source>
        <tissue evidence="7">Shoot tip</tissue>
    </source>
</reference>
<dbReference type="Proteomes" id="UP001151752">
    <property type="component" value="Chromosome 9"/>
</dbReference>
<dbReference type="Pfam" id="PF00331">
    <property type="entry name" value="Glyco_hydro_10"/>
    <property type="match status" value="1"/>
</dbReference>
<dbReference type="SUPFAM" id="SSF49785">
    <property type="entry name" value="Galactose-binding domain-like"/>
    <property type="match status" value="1"/>
</dbReference>
<evidence type="ECO:0000256" key="1">
    <source>
        <dbReference type="ARBA" id="ARBA00007495"/>
    </source>
</evidence>